<proteinExistence type="predicted"/>
<dbReference type="PROSITE" id="PS51186">
    <property type="entry name" value="GNAT"/>
    <property type="match status" value="1"/>
</dbReference>
<dbReference type="PANTHER" id="PTHR43877">
    <property type="entry name" value="AMINOALKYLPHOSPHONATE N-ACETYLTRANSFERASE-RELATED-RELATED"/>
    <property type="match status" value="1"/>
</dbReference>
<evidence type="ECO:0000259" key="3">
    <source>
        <dbReference type="PROSITE" id="PS51186"/>
    </source>
</evidence>
<dbReference type="Proteomes" id="UP001243330">
    <property type="component" value="Unassembled WGS sequence"/>
</dbReference>
<comment type="caution">
    <text evidence="4">The sequence shown here is derived from an EMBL/GenBank/DDBJ whole genome shotgun (WGS) entry which is preliminary data.</text>
</comment>
<evidence type="ECO:0000256" key="2">
    <source>
        <dbReference type="ARBA" id="ARBA00023315"/>
    </source>
</evidence>
<dbReference type="Gene3D" id="3.40.630.30">
    <property type="match status" value="1"/>
</dbReference>
<evidence type="ECO:0000256" key="1">
    <source>
        <dbReference type="ARBA" id="ARBA00022679"/>
    </source>
</evidence>
<dbReference type="EMBL" id="JAQOWY010000002">
    <property type="protein sequence ID" value="KAK1857117.1"/>
    <property type="molecule type" value="Genomic_DNA"/>
</dbReference>
<dbReference type="InterPro" id="IPR016181">
    <property type="entry name" value="Acyl_CoA_acyltransferase"/>
</dbReference>
<feature type="domain" description="N-acetyltransferase" evidence="3">
    <location>
        <begin position="46"/>
        <end position="203"/>
    </location>
</feature>
<dbReference type="SUPFAM" id="SSF55729">
    <property type="entry name" value="Acyl-CoA N-acyltransferases (Nat)"/>
    <property type="match status" value="1"/>
</dbReference>
<organism evidence="4 5">
    <name type="scientific">Colletotrichum chrysophilum</name>
    <dbReference type="NCBI Taxonomy" id="1836956"/>
    <lineage>
        <taxon>Eukaryota</taxon>
        <taxon>Fungi</taxon>
        <taxon>Dikarya</taxon>
        <taxon>Ascomycota</taxon>
        <taxon>Pezizomycotina</taxon>
        <taxon>Sordariomycetes</taxon>
        <taxon>Hypocreomycetidae</taxon>
        <taxon>Glomerellales</taxon>
        <taxon>Glomerellaceae</taxon>
        <taxon>Colletotrichum</taxon>
        <taxon>Colletotrichum gloeosporioides species complex</taxon>
    </lineage>
</organism>
<keyword evidence="5" id="KW-1185">Reference proteome</keyword>
<dbReference type="AlphaFoldDB" id="A0AAD9ERF2"/>
<accession>A0AAD9ERF2</accession>
<dbReference type="Pfam" id="PF00583">
    <property type="entry name" value="Acetyltransf_1"/>
    <property type="match status" value="1"/>
</dbReference>
<evidence type="ECO:0000313" key="4">
    <source>
        <dbReference type="EMBL" id="KAK1857117.1"/>
    </source>
</evidence>
<protein>
    <submittedName>
        <fullName evidence="4">Acetyltransferase</fullName>
    </submittedName>
</protein>
<keyword evidence="1" id="KW-0808">Transferase</keyword>
<keyword evidence="2" id="KW-0012">Acyltransferase</keyword>
<sequence>MIRPYKSHNGLADYSLPGGLVISQIITTEALKFWTPSLSNLLQLCVNLDPETSSIGFRAPLSEKDAFAYWTSLSSDISGTDPLVYLFVVKDSAKSNDNNTLATFQLGQNPKETHRHKMEVRKLLVHPAQRGGGIGRKLMDFAETFARDGLGKTMMLLDTASDTPARGFYLKLGYVEWGVCPAYAQNALGRLHDCSFFLKMLQPTGQGVFSGNERDEACC</sequence>
<dbReference type="GO" id="GO:0016747">
    <property type="term" value="F:acyltransferase activity, transferring groups other than amino-acyl groups"/>
    <property type="evidence" value="ECO:0007669"/>
    <property type="project" value="InterPro"/>
</dbReference>
<dbReference type="InterPro" id="IPR050832">
    <property type="entry name" value="Bact_Acetyltransf"/>
</dbReference>
<evidence type="ECO:0000313" key="5">
    <source>
        <dbReference type="Proteomes" id="UP001243330"/>
    </source>
</evidence>
<dbReference type="CDD" id="cd04301">
    <property type="entry name" value="NAT_SF"/>
    <property type="match status" value="1"/>
</dbReference>
<name>A0AAD9ERF2_9PEZI</name>
<dbReference type="InterPro" id="IPR000182">
    <property type="entry name" value="GNAT_dom"/>
</dbReference>
<gene>
    <name evidence="4" type="ORF">CCHR01_00191</name>
</gene>
<reference evidence="4" key="1">
    <citation type="submission" date="2023-01" db="EMBL/GenBank/DDBJ databases">
        <title>Colletotrichum chrysophilum M932 genome sequence.</title>
        <authorList>
            <person name="Baroncelli R."/>
        </authorList>
    </citation>
    <scope>NUCLEOTIDE SEQUENCE</scope>
    <source>
        <strain evidence="4">M932</strain>
    </source>
</reference>